<dbReference type="CDD" id="cd03230">
    <property type="entry name" value="ABC_DR_subfamily_A"/>
    <property type="match status" value="1"/>
</dbReference>
<organism evidence="7 8">
    <name type="scientific">Arachnia propionica</name>
    <dbReference type="NCBI Taxonomy" id="1750"/>
    <lineage>
        <taxon>Bacteria</taxon>
        <taxon>Bacillati</taxon>
        <taxon>Actinomycetota</taxon>
        <taxon>Actinomycetes</taxon>
        <taxon>Propionibacteriales</taxon>
        <taxon>Propionibacteriaceae</taxon>
        <taxon>Arachnia</taxon>
    </lineage>
</organism>
<dbReference type="InterPro" id="IPR050763">
    <property type="entry name" value="ABC_transporter_ATP-binding"/>
</dbReference>
<gene>
    <name evidence="7" type="primary">ybhF_6</name>
    <name evidence="7" type="ORF">NCTC12967_01398</name>
</gene>
<accession>A0A448MYA8</accession>
<feature type="domain" description="ABC transporter" evidence="6">
    <location>
        <begin position="4"/>
        <end position="231"/>
    </location>
</feature>
<evidence type="ECO:0000256" key="1">
    <source>
        <dbReference type="ARBA" id="ARBA00004202"/>
    </source>
</evidence>
<dbReference type="GO" id="GO:0005524">
    <property type="term" value="F:ATP binding"/>
    <property type="evidence" value="ECO:0007669"/>
    <property type="project" value="UniProtKB-KW"/>
</dbReference>
<dbReference type="InterPro" id="IPR003593">
    <property type="entry name" value="AAA+_ATPase"/>
</dbReference>
<evidence type="ECO:0000256" key="4">
    <source>
        <dbReference type="ARBA" id="ARBA00022840"/>
    </source>
</evidence>
<keyword evidence="5" id="KW-0046">Antibiotic resistance</keyword>
<evidence type="ECO:0000256" key="2">
    <source>
        <dbReference type="ARBA" id="ARBA00022448"/>
    </source>
</evidence>
<dbReference type="GO" id="GO:0005886">
    <property type="term" value="C:plasma membrane"/>
    <property type="evidence" value="ECO:0007669"/>
    <property type="project" value="UniProtKB-SubCell"/>
</dbReference>
<comment type="subcellular location">
    <subcellularLocation>
        <location evidence="1">Cell membrane</location>
        <topology evidence="1">Peripheral membrane protein</topology>
    </subcellularLocation>
</comment>
<name>A0A448MYA8_9ACTN</name>
<dbReference type="InterPro" id="IPR027417">
    <property type="entry name" value="P-loop_NTPase"/>
</dbReference>
<reference evidence="7 8" key="1">
    <citation type="submission" date="2018-12" db="EMBL/GenBank/DDBJ databases">
        <authorList>
            <consortium name="Pathogen Informatics"/>
        </authorList>
    </citation>
    <scope>NUCLEOTIDE SEQUENCE [LARGE SCALE GENOMIC DNA]</scope>
    <source>
        <strain evidence="7 8">NCTC12967</strain>
    </source>
</reference>
<dbReference type="SMART" id="SM00382">
    <property type="entry name" value="AAA"/>
    <property type="match status" value="1"/>
</dbReference>
<dbReference type="EMBL" id="LR134406">
    <property type="protein sequence ID" value="VEH70113.1"/>
    <property type="molecule type" value="Genomic_DNA"/>
</dbReference>
<evidence type="ECO:0000256" key="5">
    <source>
        <dbReference type="ARBA" id="ARBA00023251"/>
    </source>
</evidence>
<dbReference type="InterPro" id="IPR003439">
    <property type="entry name" value="ABC_transporter-like_ATP-bd"/>
</dbReference>
<keyword evidence="3" id="KW-0547">Nucleotide-binding</keyword>
<dbReference type="PANTHER" id="PTHR42711">
    <property type="entry name" value="ABC TRANSPORTER ATP-BINDING PROTEIN"/>
    <property type="match status" value="1"/>
</dbReference>
<dbReference type="SUPFAM" id="SSF52540">
    <property type="entry name" value="P-loop containing nucleoside triphosphate hydrolases"/>
    <property type="match status" value="1"/>
</dbReference>
<dbReference type="PANTHER" id="PTHR42711:SF17">
    <property type="entry name" value="ABC TRANSPORTER ATP-BINDING PROTEIN"/>
    <property type="match status" value="1"/>
</dbReference>
<evidence type="ECO:0000313" key="7">
    <source>
        <dbReference type="EMBL" id="VEH70113.1"/>
    </source>
</evidence>
<evidence type="ECO:0000256" key="3">
    <source>
        <dbReference type="ARBA" id="ARBA00022741"/>
    </source>
</evidence>
<dbReference type="RefSeq" id="WP_061787019.1">
    <property type="nucleotide sequence ID" value="NZ_CP072386.1"/>
</dbReference>
<dbReference type="GeneID" id="64406871"/>
<dbReference type="PROSITE" id="PS00211">
    <property type="entry name" value="ABC_TRANSPORTER_1"/>
    <property type="match status" value="1"/>
</dbReference>
<dbReference type="PROSITE" id="PS50893">
    <property type="entry name" value="ABC_TRANSPORTER_2"/>
    <property type="match status" value="1"/>
</dbReference>
<proteinExistence type="predicted"/>
<dbReference type="AlphaFoldDB" id="A0A448MYA8"/>
<keyword evidence="8" id="KW-1185">Reference proteome</keyword>
<sequence>MNAIELQQLRKTFRSPSGLVEAVSGIDVVIEPGEVVAFLGPNGAGKTTTLDMVLGLTGPTSGTARVCDLKPREAIRRGMVGAVLQTGGLLRDMSVGETIRAIAALQDATSRIGAVMSVAGLEKIAPRRVSRCSGGEQQRIKFALALLTDPQVLILDEPTAGLDVTARRDFWEAMHQQAERGRTIVFATHYLEEAQNFADRIVLIAKGNIIADGTVDQIRALTSHRRVTALLPVDRADALVAELRPLLGRNATLEGSRLSVMVPDADALALALLQRGAHDLEVVAPSLEDAFLALTETR</sequence>
<dbReference type="Gene3D" id="3.40.50.300">
    <property type="entry name" value="P-loop containing nucleotide triphosphate hydrolases"/>
    <property type="match status" value="1"/>
</dbReference>
<dbReference type="Pfam" id="PF00005">
    <property type="entry name" value="ABC_tran"/>
    <property type="match status" value="1"/>
</dbReference>
<keyword evidence="2" id="KW-0813">Transport</keyword>
<evidence type="ECO:0000259" key="6">
    <source>
        <dbReference type="PROSITE" id="PS50893"/>
    </source>
</evidence>
<keyword evidence="4 7" id="KW-0067">ATP-binding</keyword>
<dbReference type="Proteomes" id="UP000273044">
    <property type="component" value="Chromosome"/>
</dbReference>
<dbReference type="GO" id="GO:0046677">
    <property type="term" value="P:response to antibiotic"/>
    <property type="evidence" value="ECO:0007669"/>
    <property type="project" value="UniProtKB-KW"/>
</dbReference>
<protein>
    <submittedName>
        <fullName evidence="7">Uncharacterized ABC transporter ATP-binding protein YbhF</fullName>
    </submittedName>
</protein>
<evidence type="ECO:0000313" key="8">
    <source>
        <dbReference type="Proteomes" id="UP000273044"/>
    </source>
</evidence>
<dbReference type="GO" id="GO:0016887">
    <property type="term" value="F:ATP hydrolysis activity"/>
    <property type="evidence" value="ECO:0007669"/>
    <property type="project" value="InterPro"/>
</dbReference>
<dbReference type="InterPro" id="IPR017871">
    <property type="entry name" value="ABC_transporter-like_CS"/>
</dbReference>